<keyword evidence="2" id="KW-1185">Reference proteome</keyword>
<protein>
    <submittedName>
        <fullName evidence="1">Uncharacterized protein</fullName>
    </submittedName>
</protein>
<comment type="caution">
    <text evidence="1">The sequence shown here is derived from an EMBL/GenBank/DDBJ whole genome shotgun (WGS) entry which is preliminary data.</text>
</comment>
<sequence length="164" mass="18710">MGLFRLLFGNDSVREIHDEAHRSQYDYDVLEIKRTWLYTTEYGKIGSFDPKGNIFLDYNVENACRIRCETYLAGFLSEIAADTIALSIVRVRDIKDGHGLEWSSSGQFAVVDNTGALYGMIYDYDAKKHKLRPGDKIKVAVSRPPWTTGRTVLWVIGKIEPDKE</sequence>
<dbReference type="AlphaFoldDB" id="A0A3N0IB20"/>
<accession>A0A3N0IB20</accession>
<proteinExistence type="predicted"/>
<gene>
    <name evidence="1" type="ORF">DMP05_06695</name>
</gene>
<dbReference type="Proteomes" id="UP000271472">
    <property type="component" value="Unassembled WGS sequence"/>
</dbReference>
<name>A0A3N0IB20_9ACTN</name>
<dbReference type="EMBL" id="QIBZ01000011">
    <property type="protein sequence ID" value="RNM34199.1"/>
    <property type="molecule type" value="Genomic_DNA"/>
</dbReference>
<reference evidence="2" key="1">
    <citation type="submission" date="2018-05" db="EMBL/GenBank/DDBJ databases">
        <title>Genome Sequencing of selected type strains of the family Eggerthellaceae.</title>
        <authorList>
            <person name="Danylec N."/>
            <person name="Stoll D.A."/>
            <person name="Doetsch A."/>
            <person name="Huch M."/>
        </authorList>
    </citation>
    <scope>NUCLEOTIDE SEQUENCE [LARGE SCALE GENOMIC DNA]</scope>
    <source>
        <strain evidence="2">DSM 22006</strain>
    </source>
</reference>
<evidence type="ECO:0000313" key="2">
    <source>
        <dbReference type="Proteomes" id="UP000271472"/>
    </source>
</evidence>
<evidence type="ECO:0000313" key="1">
    <source>
        <dbReference type="EMBL" id="RNM34199.1"/>
    </source>
</evidence>
<organism evidence="1 2">
    <name type="scientific">Slackia isoflavoniconvertens</name>
    <dbReference type="NCBI Taxonomy" id="572010"/>
    <lineage>
        <taxon>Bacteria</taxon>
        <taxon>Bacillati</taxon>
        <taxon>Actinomycetota</taxon>
        <taxon>Coriobacteriia</taxon>
        <taxon>Eggerthellales</taxon>
        <taxon>Eggerthellaceae</taxon>
        <taxon>Slackia</taxon>
    </lineage>
</organism>